<dbReference type="HAMAP" id="MF_01646">
    <property type="entry name" value="Siroheme_synth"/>
    <property type="match status" value="1"/>
</dbReference>
<keyword evidence="6 15" id="KW-0949">S-adenosyl-L-methionine</keyword>
<feature type="binding site" evidence="15">
    <location>
        <position position="384"/>
    </location>
    <ligand>
        <name>S-adenosyl-L-methionine</name>
        <dbReference type="ChEBI" id="CHEBI:59789"/>
    </ligand>
</feature>
<comment type="pathway">
    <text evidence="12 15">Porphyrin-containing compound metabolism; siroheme biosynthesis; precorrin-2 from uroporphyrinogen III: step 1/1.</text>
</comment>
<feature type="binding site" evidence="15">
    <location>
        <begin position="22"/>
        <end position="23"/>
    </location>
    <ligand>
        <name>NAD(+)</name>
        <dbReference type="ChEBI" id="CHEBI:57540"/>
    </ligand>
</feature>
<comment type="similarity">
    <text evidence="15">In the N-terminal section; belongs to the precorrin-2 dehydrogenase / sirohydrochlorin ferrochelatase family.</text>
</comment>
<dbReference type="InterPro" id="IPR012409">
    <property type="entry name" value="Sirohaem_synth"/>
</dbReference>
<dbReference type="InterPro" id="IPR035996">
    <property type="entry name" value="4pyrrol_Methylase_sf"/>
</dbReference>
<dbReference type="InterPro" id="IPR003043">
    <property type="entry name" value="Uropor_MeTrfase_CS"/>
</dbReference>
<evidence type="ECO:0000313" key="22">
    <source>
        <dbReference type="Proteomes" id="UP000199345"/>
    </source>
</evidence>
<evidence type="ECO:0000256" key="17">
    <source>
        <dbReference type="RuleBase" id="RU003960"/>
    </source>
</evidence>
<dbReference type="UniPathway" id="UPA00262">
    <property type="reaction ID" value="UER00211"/>
</dbReference>
<comment type="catalytic activity">
    <reaction evidence="13 15">
        <text>precorrin-2 + NAD(+) = sirohydrochlorin + NADH + 2 H(+)</text>
        <dbReference type="Rhea" id="RHEA:15613"/>
        <dbReference type="ChEBI" id="CHEBI:15378"/>
        <dbReference type="ChEBI" id="CHEBI:57540"/>
        <dbReference type="ChEBI" id="CHEBI:57945"/>
        <dbReference type="ChEBI" id="CHEBI:58351"/>
        <dbReference type="ChEBI" id="CHEBI:58827"/>
        <dbReference type="EC" id="1.3.1.76"/>
    </reaction>
</comment>
<dbReference type="InterPro" id="IPR036291">
    <property type="entry name" value="NAD(P)-bd_dom_sf"/>
</dbReference>
<dbReference type="GO" id="GO:0004851">
    <property type="term" value="F:uroporphyrin-III C-methyltransferase activity"/>
    <property type="evidence" value="ECO:0007669"/>
    <property type="project" value="UniProtKB-UniRule"/>
</dbReference>
<evidence type="ECO:0000256" key="8">
    <source>
        <dbReference type="ARBA" id="ARBA00023027"/>
    </source>
</evidence>
<dbReference type="EMBL" id="FOIA01000012">
    <property type="protein sequence ID" value="SET12507.1"/>
    <property type="molecule type" value="Genomic_DNA"/>
</dbReference>
<keyword evidence="22" id="KW-1185">Reference proteome</keyword>
<dbReference type="Gene3D" id="3.40.50.720">
    <property type="entry name" value="NAD(P)-binding Rossmann-like Domain"/>
    <property type="match status" value="1"/>
</dbReference>
<evidence type="ECO:0000256" key="9">
    <source>
        <dbReference type="ARBA" id="ARBA00023239"/>
    </source>
</evidence>
<evidence type="ECO:0000256" key="1">
    <source>
        <dbReference type="ARBA" id="ARBA00005010"/>
    </source>
</evidence>
<organism evidence="21 22">
    <name type="scientific">Nitrosomonas marina</name>
    <dbReference type="NCBI Taxonomy" id="917"/>
    <lineage>
        <taxon>Bacteria</taxon>
        <taxon>Pseudomonadati</taxon>
        <taxon>Pseudomonadota</taxon>
        <taxon>Betaproteobacteria</taxon>
        <taxon>Nitrosomonadales</taxon>
        <taxon>Nitrosomonadaceae</taxon>
        <taxon>Nitrosomonas</taxon>
    </lineage>
</organism>
<evidence type="ECO:0000256" key="15">
    <source>
        <dbReference type="HAMAP-Rule" id="MF_01646"/>
    </source>
</evidence>
<gene>
    <name evidence="15" type="primary">cysG</name>
    <name evidence="21" type="ORF">SAMN05216326_11288</name>
</gene>
<evidence type="ECO:0000256" key="2">
    <source>
        <dbReference type="ARBA" id="ARBA00005879"/>
    </source>
</evidence>
<evidence type="ECO:0000313" key="21">
    <source>
        <dbReference type="EMBL" id="SET12507.1"/>
    </source>
</evidence>
<dbReference type="InterPro" id="IPR014776">
    <property type="entry name" value="4pyrrole_Mease_sub2"/>
</dbReference>
<feature type="binding site" evidence="15">
    <location>
        <position position="413"/>
    </location>
    <ligand>
        <name>S-adenosyl-L-methionine</name>
        <dbReference type="ChEBI" id="CHEBI:59789"/>
    </ligand>
</feature>
<dbReference type="RefSeq" id="WP_090658174.1">
    <property type="nucleotide sequence ID" value="NZ_FOIA01000012.1"/>
</dbReference>
<feature type="active site" description="Proton donor" evidence="15 16">
    <location>
        <position position="271"/>
    </location>
</feature>
<dbReference type="GO" id="GO:0051266">
    <property type="term" value="F:sirohydrochlorin ferrochelatase activity"/>
    <property type="evidence" value="ECO:0007669"/>
    <property type="project" value="UniProtKB-EC"/>
</dbReference>
<evidence type="ECO:0000256" key="6">
    <source>
        <dbReference type="ARBA" id="ARBA00022691"/>
    </source>
</evidence>
<dbReference type="EC" id="4.99.1.4" evidence="15"/>
<evidence type="ECO:0000256" key="5">
    <source>
        <dbReference type="ARBA" id="ARBA00022679"/>
    </source>
</evidence>
<sequence length="463" mass="50609">MDFLPVFLNVRNQRCLVVGGGSVAFRKISLLLEAGAAVHVVAPSLAEPVAVLLQQNKITHDANGFDPDHLKGCTLVIAATSDSIANRTIYESAAATNIPVNVVDSPELCTFIMPAIVDRSPLMIAISSGGHAPVLARIVRSKLETLIPHAYARLASYAAKFRPLVKEHFVHKKNRRLFWEKALQGRFAEMVLAGKDSSAQDYFQQLLKDALDNTPQGEVYLVGAGPGNPDLLTFRAMRLMQQADVVVYDRLVSPDILNLVRRDAERIYAGKERNHHTLSQETINQLLVRLAQEGKRVLRLKGGDPFIFGRGGEEIETLTDHRIPFQVVPGITAASGVAAYAGIPLTHRDYAQSCIFVTGHLKHNGLDLDWSSLVRPNQTIVIYMGLLGLPVLCQQLIAHGCPANTSAAIIQQGTTQTQKVVTGSLETLPKLATDAKLTAPTLIIVGEVVRLHQRLAWFEADQE</sequence>
<feature type="binding site" evidence="15">
    <location>
        <begin position="332"/>
        <end position="333"/>
    </location>
    <ligand>
        <name>S-adenosyl-L-methionine</name>
        <dbReference type="ChEBI" id="CHEBI:59789"/>
    </ligand>
</feature>
<comment type="pathway">
    <text evidence="15">Cofactor biosynthesis; adenosylcobalamin biosynthesis; sirohydrochlorin from precorrin-2: step 1/1.</text>
</comment>
<feature type="binding site" evidence="15">
    <location>
        <position position="307"/>
    </location>
    <ligand>
        <name>S-adenosyl-L-methionine</name>
        <dbReference type="ChEBI" id="CHEBI:59789"/>
    </ligand>
</feature>
<reference evidence="22" key="1">
    <citation type="submission" date="2016-10" db="EMBL/GenBank/DDBJ databases">
        <authorList>
            <person name="Varghese N."/>
            <person name="Submissions S."/>
        </authorList>
    </citation>
    <scope>NUCLEOTIDE SEQUENCE [LARGE SCALE GENOMIC DNA]</scope>
    <source>
        <strain evidence="22">Nm71</strain>
    </source>
</reference>
<dbReference type="NCBIfam" id="TIGR01470">
    <property type="entry name" value="cysG_Nterm"/>
    <property type="match status" value="1"/>
</dbReference>
<dbReference type="PIRSF" id="PIRSF036426">
    <property type="entry name" value="Sirohaem_synth"/>
    <property type="match status" value="1"/>
</dbReference>
<dbReference type="Gene3D" id="3.30.160.110">
    <property type="entry name" value="Siroheme synthase, domain 2"/>
    <property type="match status" value="1"/>
</dbReference>
<evidence type="ECO:0000259" key="20">
    <source>
        <dbReference type="Pfam" id="PF14824"/>
    </source>
</evidence>
<dbReference type="InterPro" id="IPR014777">
    <property type="entry name" value="4pyrrole_Mease_sub1"/>
</dbReference>
<evidence type="ECO:0000256" key="12">
    <source>
        <dbReference type="ARBA" id="ARBA00025705"/>
    </source>
</evidence>
<feature type="binding site" evidence="15">
    <location>
        <begin position="43"/>
        <end position="44"/>
    </location>
    <ligand>
        <name>NAD(+)</name>
        <dbReference type="ChEBI" id="CHEBI:57540"/>
    </ligand>
</feature>
<comment type="function">
    <text evidence="15">Multifunctional enzyme that catalyzes the SAM-dependent methylations of uroporphyrinogen III at position C-2 and C-7 to form precorrin-2 via precorrin-1. Then it catalyzes the NAD-dependent ring dehydrogenation of precorrin-2 to yield sirohydrochlorin. Finally, it catalyzes the ferrochelation of sirohydrochlorin to yield siroheme.</text>
</comment>
<dbReference type="OrthoDB" id="9815856at2"/>
<dbReference type="SUPFAM" id="SSF53790">
    <property type="entry name" value="Tetrapyrrole methylase"/>
    <property type="match status" value="1"/>
</dbReference>
<comment type="catalytic activity">
    <reaction evidence="15">
        <text>siroheme + 2 H(+) = sirohydrochlorin + Fe(2+)</text>
        <dbReference type="Rhea" id="RHEA:24360"/>
        <dbReference type="ChEBI" id="CHEBI:15378"/>
        <dbReference type="ChEBI" id="CHEBI:29033"/>
        <dbReference type="ChEBI" id="CHEBI:58351"/>
        <dbReference type="ChEBI" id="CHEBI:60052"/>
        <dbReference type="EC" id="4.99.1.4"/>
    </reaction>
</comment>
<dbReference type="FunFam" id="3.40.1010.10:FF:000001">
    <property type="entry name" value="Siroheme synthase"/>
    <property type="match status" value="1"/>
</dbReference>
<feature type="active site" description="Proton acceptor" evidence="15 16">
    <location>
        <position position="249"/>
    </location>
</feature>
<evidence type="ECO:0000256" key="11">
    <source>
        <dbReference type="ARBA" id="ARBA00023268"/>
    </source>
</evidence>
<evidence type="ECO:0000256" key="10">
    <source>
        <dbReference type="ARBA" id="ARBA00023244"/>
    </source>
</evidence>
<dbReference type="NCBIfam" id="TIGR01469">
    <property type="entry name" value="cobA_cysG_Cterm"/>
    <property type="match status" value="1"/>
</dbReference>
<accession>A0A1I0BZG2</accession>
<dbReference type="FunFam" id="3.30.950.10:FF:000001">
    <property type="entry name" value="Siroheme synthase"/>
    <property type="match status" value="1"/>
</dbReference>
<evidence type="ECO:0000256" key="16">
    <source>
        <dbReference type="PIRSR" id="PIRSR036426-1"/>
    </source>
</evidence>
<dbReference type="InterPro" id="IPR028281">
    <property type="entry name" value="Sirohaem_synthase_central"/>
</dbReference>
<evidence type="ECO:0000259" key="19">
    <source>
        <dbReference type="Pfam" id="PF10414"/>
    </source>
</evidence>
<keyword evidence="11 15" id="KW-0511">Multifunctional enzyme</keyword>
<feature type="region of interest" description="Uroporphyrinogen-III C-methyltransferase" evidence="15">
    <location>
        <begin position="217"/>
        <end position="463"/>
    </location>
</feature>
<protein>
    <recommendedName>
        <fullName evidence="15">Siroheme synthase</fullName>
    </recommendedName>
    <domain>
        <recommendedName>
            <fullName evidence="15">Uroporphyrinogen-III C-methyltransferase</fullName>
            <shortName evidence="15">Urogen III methylase</shortName>
            <ecNumber evidence="15">2.1.1.107</ecNumber>
        </recommendedName>
        <alternativeName>
            <fullName evidence="15">SUMT</fullName>
        </alternativeName>
        <alternativeName>
            <fullName evidence="15">Uroporphyrinogen III methylase</fullName>
            <shortName evidence="15">UROM</shortName>
        </alternativeName>
    </domain>
    <domain>
        <recommendedName>
            <fullName evidence="15">Precorrin-2 dehydrogenase</fullName>
            <ecNumber evidence="15">1.3.1.76</ecNumber>
        </recommendedName>
    </domain>
    <domain>
        <recommendedName>
            <fullName evidence="15">Sirohydrochlorin ferrochelatase</fullName>
            <ecNumber evidence="15">4.99.1.4</ecNumber>
        </recommendedName>
    </domain>
</protein>
<dbReference type="PROSITE" id="PS00840">
    <property type="entry name" value="SUMT_2"/>
    <property type="match status" value="1"/>
</dbReference>
<evidence type="ECO:0000256" key="3">
    <source>
        <dbReference type="ARBA" id="ARBA00022573"/>
    </source>
</evidence>
<dbReference type="InterPro" id="IPR037115">
    <property type="entry name" value="Sirohaem_synt_dimer_dom_sf"/>
</dbReference>
<evidence type="ECO:0000256" key="14">
    <source>
        <dbReference type="ARBA" id="ARBA00060548"/>
    </source>
</evidence>
<keyword evidence="4 15" id="KW-0489">Methyltransferase</keyword>
<dbReference type="Gene3D" id="3.30.950.10">
    <property type="entry name" value="Methyltransferase, Cobalt-precorrin-4 Transmethylase, Domain 2"/>
    <property type="match status" value="1"/>
</dbReference>
<dbReference type="InterPro" id="IPR006367">
    <property type="entry name" value="Sirohaem_synthase_N"/>
</dbReference>
<dbReference type="Proteomes" id="UP000199345">
    <property type="component" value="Unassembled WGS sequence"/>
</dbReference>
<dbReference type="GO" id="GO:0009236">
    <property type="term" value="P:cobalamin biosynthetic process"/>
    <property type="evidence" value="ECO:0007669"/>
    <property type="project" value="UniProtKB-UniRule"/>
</dbReference>
<dbReference type="Pfam" id="PF00590">
    <property type="entry name" value="TP_methylase"/>
    <property type="match status" value="1"/>
</dbReference>
<comment type="pathway">
    <text evidence="15">Porphyrin-containing compound metabolism; siroheme biosynthesis; siroheme from sirohydrochlorin: step 1/1.</text>
</comment>
<dbReference type="Pfam" id="PF13241">
    <property type="entry name" value="NAD_binding_7"/>
    <property type="match status" value="1"/>
</dbReference>
<comment type="similarity">
    <text evidence="2 17">Belongs to the precorrin methyltransferase family.</text>
</comment>
<feature type="binding site" evidence="15">
    <location>
        <position position="226"/>
    </location>
    <ligand>
        <name>S-adenosyl-L-methionine</name>
        <dbReference type="ChEBI" id="CHEBI:59789"/>
    </ligand>
</feature>
<keyword evidence="9 15" id="KW-0456">Lyase</keyword>
<evidence type="ECO:0000256" key="4">
    <source>
        <dbReference type="ARBA" id="ARBA00022603"/>
    </source>
</evidence>
<keyword evidence="3 15" id="KW-0169">Cobalamin biosynthesis</keyword>
<dbReference type="GO" id="GO:0051287">
    <property type="term" value="F:NAD binding"/>
    <property type="evidence" value="ECO:0007669"/>
    <property type="project" value="InterPro"/>
</dbReference>
<keyword evidence="15" id="KW-0597">Phosphoprotein</keyword>
<comment type="similarity">
    <text evidence="15">In the C-terminal section; belongs to the precorrin methyltransferase family.</text>
</comment>
<name>A0A1I0BZG2_9PROT</name>
<keyword evidence="8 15" id="KW-0520">NAD</keyword>
<keyword evidence="7 15" id="KW-0560">Oxidoreductase</keyword>
<dbReference type="GO" id="GO:0043115">
    <property type="term" value="F:precorrin-2 dehydrogenase activity"/>
    <property type="evidence" value="ECO:0007669"/>
    <property type="project" value="UniProtKB-UniRule"/>
</dbReference>
<dbReference type="AlphaFoldDB" id="A0A1I0BZG2"/>
<dbReference type="Gene3D" id="1.10.8.210">
    <property type="entry name" value="Sirohaem synthase, dimerisation domain"/>
    <property type="match status" value="1"/>
</dbReference>
<evidence type="ECO:0000256" key="7">
    <source>
        <dbReference type="ARBA" id="ARBA00023002"/>
    </source>
</evidence>
<dbReference type="InterPro" id="IPR019478">
    <property type="entry name" value="Sirohaem_synthase_dimer_dom"/>
</dbReference>
<dbReference type="EC" id="1.3.1.76" evidence="15"/>
<dbReference type="GO" id="GO:0019354">
    <property type="term" value="P:siroheme biosynthetic process"/>
    <property type="evidence" value="ECO:0007669"/>
    <property type="project" value="UniProtKB-UniRule"/>
</dbReference>
<feature type="region of interest" description="Precorrin-2 dehydrogenase / sirohydrochlorin ferrochelatase" evidence="15">
    <location>
        <begin position="1"/>
        <end position="203"/>
    </location>
</feature>
<dbReference type="SUPFAM" id="SSF75615">
    <property type="entry name" value="Siroheme synthase middle domains-like"/>
    <property type="match status" value="1"/>
</dbReference>
<dbReference type="CDD" id="cd11642">
    <property type="entry name" value="SUMT"/>
    <property type="match status" value="1"/>
</dbReference>
<feature type="domain" description="Tetrapyrrole methylase" evidence="18">
    <location>
        <begin position="219"/>
        <end position="428"/>
    </location>
</feature>
<dbReference type="PANTHER" id="PTHR45790">
    <property type="entry name" value="SIROHEME SYNTHASE-RELATED"/>
    <property type="match status" value="1"/>
</dbReference>
<dbReference type="NCBIfam" id="NF007922">
    <property type="entry name" value="PRK10637.1"/>
    <property type="match status" value="1"/>
</dbReference>
<dbReference type="Pfam" id="PF10414">
    <property type="entry name" value="CysG_dimeriser"/>
    <property type="match status" value="1"/>
</dbReference>
<dbReference type="FunFam" id="3.30.160.110:FF:000001">
    <property type="entry name" value="Siroheme synthase"/>
    <property type="match status" value="1"/>
</dbReference>
<dbReference type="PANTHER" id="PTHR45790:SF1">
    <property type="entry name" value="SIROHEME SYNTHASE"/>
    <property type="match status" value="1"/>
</dbReference>
<comment type="pathway">
    <text evidence="1 15">Porphyrin-containing compound metabolism; siroheme biosynthesis; sirohydrochlorin from precorrin-2: step 1/1.</text>
</comment>
<dbReference type="Gene3D" id="3.40.1010.10">
    <property type="entry name" value="Cobalt-precorrin-4 Transmethylase, Domain 1"/>
    <property type="match status" value="1"/>
</dbReference>
<evidence type="ECO:0000259" key="18">
    <source>
        <dbReference type="Pfam" id="PF00590"/>
    </source>
</evidence>
<dbReference type="EC" id="2.1.1.107" evidence="15"/>
<keyword evidence="10 15" id="KW-0627">Porphyrin biosynthesis</keyword>
<feature type="binding site" evidence="15">
    <location>
        <begin position="302"/>
        <end position="304"/>
    </location>
    <ligand>
        <name>S-adenosyl-L-methionine</name>
        <dbReference type="ChEBI" id="CHEBI:59789"/>
    </ligand>
</feature>
<feature type="domain" description="Siroheme synthase central" evidence="20">
    <location>
        <begin position="119"/>
        <end position="144"/>
    </location>
</feature>
<dbReference type="NCBIfam" id="NF004790">
    <property type="entry name" value="PRK06136.1"/>
    <property type="match status" value="1"/>
</dbReference>
<dbReference type="UniPathway" id="UPA00148">
    <property type="reaction ID" value="UER00211"/>
</dbReference>
<feature type="modified residue" description="Phosphoserine" evidence="15">
    <location>
        <position position="128"/>
    </location>
</feature>
<dbReference type="GO" id="GO:0032259">
    <property type="term" value="P:methylation"/>
    <property type="evidence" value="ECO:0007669"/>
    <property type="project" value="UniProtKB-KW"/>
</dbReference>
<comment type="pathway">
    <text evidence="14 15">Cofactor biosynthesis; adenosylcobalamin biosynthesis; precorrin-2 from uroporphyrinogen III: step 1/1.</text>
</comment>
<keyword evidence="5 15" id="KW-0808">Transferase</keyword>
<dbReference type="InterPro" id="IPR050161">
    <property type="entry name" value="Siro_Cobalamin_biosynth"/>
</dbReference>
<dbReference type="Pfam" id="PF14824">
    <property type="entry name" value="Sirohm_synth_M"/>
    <property type="match status" value="1"/>
</dbReference>
<evidence type="ECO:0000256" key="13">
    <source>
        <dbReference type="ARBA" id="ARBA00047561"/>
    </source>
</evidence>
<proteinExistence type="inferred from homology"/>
<dbReference type="InterPro" id="IPR000878">
    <property type="entry name" value="4pyrrol_Mease"/>
</dbReference>
<feature type="domain" description="Sirohaem synthase dimerisation" evidence="19">
    <location>
        <begin position="150"/>
        <end position="207"/>
    </location>
</feature>
<comment type="catalytic activity">
    <reaction evidence="15">
        <text>uroporphyrinogen III + 2 S-adenosyl-L-methionine = precorrin-2 + 2 S-adenosyl-L-homocysteine + H(+)</text>
        <dbReference type="Rhea" id="RHEA:32459"/>
        <dbReference type="ChEBI" id="CHEBI:15378"/>
        <dbReference type="ChEBI" id="CHEBI:57308"/>
        <dbReference type="ChEBI" id="CHEBI:57856"/>
        <dbReference type="ChEBI" id="CHEBI:58827"/>
        <dbReference type="ChEBI" id="CHEBI:59789"/>
        <dbReference type="EC" id="2.1.1.107"/>
    </reaction>
</comment>
<dbReference type="InterPro" id="IPR006366">
    <property type="entry name" value="CobA/CysG_C"/>
</dbReference>
<dbReference type="SUPFAM" id="SSF51735">
    <property type="entry name" value="NAD(P)-binding Rossmann-fold domains"/>
    <property type="match status" value="1"/>
</dbReference>